<evidence type="ECO:0000313" key="7">
    <source>
        <dbReference type="Proteomes" id="UP000829720"/>
    </source>
</evidence>
<dbReference type="OrthoDB" id="2160759at2759"/>
<evidence type="ECO:0000256" key="1">
    <source>
        <dbReference type="ARBA" id="ARBA00004496"/>
    </source>
</evidence>
<comment type="caution">
    <text evidence="6">The sequence shown here is derived from an EMBL/GenBank/DDBJ whole genome shotgun (WGS) entry which is preliminary data.</text>
</comment>
<proteinExistence type="predicted"/>
<sequence>MTEQEAQTRQLAQELVAGEAQAAQREARLQGSLATLQKEMEHLKEEYQLEVSSLQQSRAQLLKVSEQSRSSQEQRAVQLAEQLQLIRAQLQEVQGSADNLRGELFTREQDLQSAREALLLKESEVTRLQTKISSFNRMVELQNVSLHRDSTLKSPASLASRQEGLSTPDSPDWEDDESLDLPQSMKDCLQVALQPLDQSWQGLNQLEATSSESSFNPLTYVASEDTVLASPSRPGEETTFTDMLKLLSRTASTEDAAPSWMSSTAVGLESFLVSSHLCLLPCTSI</sequence>
<name>A0A8T3CGG6_9TELE</name>
<keyword evidence="7" id="KW-1185">Reference proteome</keyword>
<evidence type="ECO:0000256" key="4">
    <source>
        <dbReference type="SAM" id="Coils"/>
    </source>
</evidence>
<protein>
    <submittedName>
        <fullName evidence="6">Uncharacterized protein</fullName>
    </submittedName>
</protein>
<dbReference type="GO" id="GO:0005737">
    <property type="term" value="C:cytoplasm"/>
    <property type="evidence" value="ECO:0007669"/>
    <property type="project" value="UniProtKB-SubCell"/>
</dbReference>
<feature type="compositionally biased region" description="Polar residues" evidence="5">
    <location>
        <begin position="152"/>
        <end position="169"/>
    </location>
</feature>
<evidence type="ECO:0000313" key="6">
    <source>
        <dbReference type="EMBL" id="KAI1883121.1"/>
    </source>
</evidence>
<dbReference type="PANTHER" id="PTHR18875">
    <property type="entry name" value="SARCOMA ANTIGEN NY-SAR-24/CYTOSKELETAL PROTEIN SOJO"/>
    <property type="match status" value="1"/>
</dbReference>
<dbReference type="EMBL" id="JAERUA010000024">
    <property type="protein sequence ID" value="KAI1883121.1"/>
    <property type="molecule type" value="Genomic_DNA"/>
</dbReference>
<evidence type="ECO:0000256" key="3">
    <source>
        <dbReference type="ARBA" id="ARBA00023054"/>
    </source>
</evidence>
<dbReference type="AlphaFoldDB" id="A0A8T3CGG6"/>
<comment type="subcellular location">
    <subcellularLocation>
        <location evidence="1">Cytoplasm</location>
    </subcellularLocation>
</comment>
<evidence type="ECO:0000256" key="2">
    <source>
        <dbReference type="ARBA" id="ARBA00022490"/>
    </source>
</evidence>
<evidence type="ECO:0000256" key="5">
    <source>
        <dbReference type="SAM" id="MobiDB-lite"/>
    </source>
</evidence>
<reference evidence="6" key="1">
    <citation type="submission" date="2021-01" db="EMBL/GenBank/DDBJ databases">
        <authorList>
            <person name="Zahm M."/>
            <person name="Roques C."/>
            <person name="Cabau C."/>
            <person name="Klopp C."/>
            <person name="Donnadieu C."/>
            <person name="Jouanno E."/>
            <person name="Lampietro C."/>
            <person name="Louis A."/>
            <person name="Herpin A."/>
            <person name="Echchiki A."/>
            <person name="Berthelot C."/>
            <person name="Parey E."/>
            <person name="Roest-Crollius H."/>
            <person name="Braasch I."/>
            <person name="Postlethwait J."/>
            <person name="Bobe J."/>
            <person name="Montfort J."/>
            <person name="Bouchez O."/>
            <person name="Begum T."/>
            <person name="Mejri S."/>
            <person name="Adams A."/>
            <person name="Chen W.-J."/>
            <person name="Guiguen Y."/>
        </authorList>
    </citation>
    <scope>NUCLEOTIDE SEQUENCE</scope>
    <source>
        <tissue evidence="6">Blood</tissue>
    </source>
</reference>
<feature type="coiled-coil region" evidence="4">
    <location>
        <begin position="26"/>
        <end position="131"/>
    </location>
</feature>
<dbReference type="PANTHER" id="PTHR18875:SF8">
    <property type="entry name" value="COILED-COIL DOMAIN-CONTAINING PROTEIN 18"/>
    <property type="match status" value="1"/>
</dbReference>
<feature type="region of interest" description="Disordered" evidence="5">
    <location>
        <begin position="151"/>
        <end position="179"/>
    </location>
</feature>
<keyword evidence="2" id="KW-0963">Cytoplasm</keyword>
<accession>A0A8T3CGG6</accession>
<gene>
    <name evidence="6" type="ORF">AGOR_G00241970</name>
</gene>
<organism evidence="6 7">
    <name type="scientific">Albula goreensis</name>
    <dbReference type="NCBI Taxonomy" id="1534307"/>
    <lineage>
        <taxon>Eukaryota</taxon>
        <taxon>Metazoa</taxon>
        <taxon>Chordata</taxon>
        <taxon>Craniata</taxon>
        <taxon>Vertebrata</taxon>
        <taxon>Euteleostomi</taxon>
        <taxon>Actinopterygii</taxon>
        <taxon>Neopterygii</taxon>
        <taxon>Teleostei</taxon>
        <taxon>Albuliformes</taxon>
        <taxon>Albulidae</taxon>
        <taxon>Albula</taxon>
    </lineage>
</organism>
<keyword evidence="3 4" id="KW-0175">Coiled coil</keyword>
<dbReference type="Proteomes" id="UP000829720">
    <property type="component" value="Unassembled WGS sequence"/>
</dbReference>